<keyword evidence="5" id="KW-0411">Iron-sulfur</keyword>
<gene>
    <name evidence="7" type="primary">iorA_2</name>
    <name evidence="7" type="ORF">DSM104440_02575</name>
</gene>
<dbReference type="InterPro" id="IPR001041">
    <property type="entry name" value="2Fe-2S_ferredoxin-type"/>
</dbReference>
<dbReference type="SUPFAM" id="SSF47741">
    <property type="entry name" value="CO dehydrogenase ISP C-domain like"/>
    <property type="match status" value="1"/>
</dbReference>
<dbReference type="GO" id="GO:0046872">
    <property type="term" value="F:metal ion binding"/>
    <property type="evidence" value="ECO:0007669"/>
    <property type="project" value="UniProtKB-KW"/>
</dbReference>
<name>A0A6M4H7W4_9PROT</name>
<dbReference type="EC" id="1.3.99.16" evidence="7"/>
<dbReference type="Gene3D" id="3.10.20.30">
    <property type="match status" value="1"/>
</dbReference>
<organism evidence="7 8">
    <name type="scientific">Usitatibacter palustris</name>
    <dbReference type="NCBI Taxonomy" id="2732487"/>
    <lineage>
        <taxon>Bacteria</taxon>
        <taxon>Pseudomonadati</taxon>
        <taxon>Pseudomonadota</taxon>
        <taxon>Betaproteobacteria</taxon>
        <taxon>Nitrosomonadales</taxon>
        <taxon>Usitatibacteraceae</taxon>
        <taxon>Usitatibacter</taxon>
    </lineage>
</organism>
<dbReference type="CDD" id="cd00207">
    <property type="entry name" value="fer2"/>
    <property type="match status" value="1"/>
</dbReference>
<dbReference type="RefSeq" id="WP_171163310.1">
    <property type="nucleotide sequence ID" value="NZ_CP053073.1"/>
</dbReference>
<dbReference type="Pfam" id="PF01799">
    <property type="entry name" value="Fer2_2"/>
    <property type="match status" value="1"/>
</dbReference>
<dbReference type="EMBL" id="CP053073">
    <property type="protein sequence ID" value="QJR15749.1"/>
    <property type="molecule type" value="Genomic_DNA"/>
</dbReference>
<dbReference type="PANTHER" id="PTHR44379">
    <property type="entry name" value="OXIDOREDUCTASE WITH IRON-SULFUR SUBUNIT"/>
    <property type="match status" value="1"/>
</dbReference>
<evidence type="ECO:0000259" key="6">
    <source>
        <dbReference type="PROSITE" id="PS51085"/>
    </source>
</evidence>
<dbReference type="InterPro" id="IPR012675">
    <property type="entry name" value="Beta-grasp_dom_sf"/>
</dbReference>
<dbReference type="Pfam" id="PF00111">
    <property type="entry name" value="Fer2"/>
    <property type="match status" value="1"/>
</dbReference>
<proteinExistence type="predicted"/>
<dbReference type="InParanoid" id="A0A6M4H7W4"/>
<feature type="domain" description="2Fe-2S ferredoxin-type" evidence="6">
    <location>
        <begin position="4"/>
        <end position="80"/>
    </location>
</feature>
<keyword evidence="3 7" id="KW-0560">Oxidoreductase</keyword>
<evidence type="ECO:0000256" key="5">
    <source>
        <dbReference type="ARBA" id="ARBA00023014"/>
    </source>
</evidence>
<dbReference type="InterPro" id="IPR036884">
    <property type="entry name" value="2Fe-2S-bd_dom_sf"/>
</dbReference>
<dbReference type="InterPro" id="IPR051452">
    <property type="entry name" value="Diverse_Oxidoreductases"/>
</dbReference>
<dbReference type="InterPro" id="IPR036010">
    <property type="entry name" value="2Fe-2S_ferredoxin-like_sf"/>
</dbReference>
<evidence type="ECO:0000256" key="4">
    <source>
        <dbReference type="ARBA" id="ARBA00023004"/>
    </source>
</evidence>
<evidence type="ECO:0000256" key="1">
    <source>
        <dbReference type="ARBA" id="ARBA00022714"/>
    </source>
</evidence>
<dbReference type="Gene3D" id="1.10.150.120">
    <property type="entry name" value="[2Fe-2S]-binding domain"/>
    <property type="match status" value="1"/>
</dbReference>
<dbReference type="GO" id="GO:0047121">
    <property type="term" value="F:isoquinoline 1-oxidoreductase activity"/>
    <property type="evidence" value="ECO:0007669"/>
    <property type="project" value="UniProtKB-EC"/>
</dbReference>
<reference evidence="7 8" key="1">
    <citation type="submission" date="2020-04" db="EMBL/GenBank/DDBJ databases">
        <title>Usitatibacter rugosus gen. nov., sp. nov. and Usitatibacter palustris sp. nov., novel members of Usitatibacteraceae fam. nov. within the order Nitrosomonadales isolated from soil.</title>
        <authorList>
            <person name="Huber K.J."/>
            <person name="Neumann-Schaal M."/>
            <person name="Geppert A."/>
            <person name="Luckner M."/>
            <person name="Wanner G."/>
            <person name="Overmann J."/>
        </authorList>
    </citation>
    <scope>NUCLEOTIDE SEQUENCE [LARGE SCALE GENOMIC DNA]</scope>
    <source>
        <strain evidence="7 8">Swamp67</strain>
    </source>
</reference>
<protein>
    <submittedName>
        <fullName evidence="7">Isoquinoline 1-oxidoreductase subunit alpha</fullName>
        <ecNumber evidence="7">1.3.99.16</ecNumber>
    </submittedName>
</protein>
<dbReference type="InterPro" id="IPR002888">
    <property type="entry name" value="2Fe-2S-bd"/>
</dbReference>
<keyword evidence="1" id="KW-0001">2Fe-2S</keyword>
<dbReference type="PROSITE" id="PS51085">
    <property type="entry name" value="2FE2S_FER_2"/>
    <property type="match status" value="1"/>
</dbReference>
<sequence length="157" mass="16953">MAVRKITLTVNGKPREFEGDPEQPLLWYLRDGLYLTGTKYACGAGSCGACTVHIEGEAVRSCTLAMKLIAGQSVVTIEGLATGTRLHPVQQAWIEEDVAQCGYCQTGQIMAAVALLRRVAKPTDADIASFMNLCRCGTYPRARRAIFKAAKRMGIAA</sequence>
<keyword evidence="8" id="KW-1185">Reference proteome</keyword>
<dbReference type="SUPFAM" id="SSF54292">
    <property type="entry name" value="2Fe-2S ferredoxin-like"/>
    <property type="match status" value="1"/>
</dbReference>
<dbReference type="Proteomes" id="UP000503096">
    <property type="component" value="Chromosome"/>
</dbReference>
<dbReference type="GO" id="GO:0051537">
    <property type="term" value="F:2 iron, 2 sulfur cluster binding"/>
    <property type="evidence" value="ECO:0007669"/>
    <property type="project" value="UniProtKB-KW"/>
</dbReference>
<evidence type="ECO:0000256" key="3">
    <source>
        <dbReference type="ARBA" id="ARBA00023002"/>
    </source>
</evidence>
<keyword evidence="2" id="KW-0479">Metal-binding</keyword>
<evidence type="ECO:0000313" key="7">
    <source>
        <dbReference type="EMBL" id="QJR15749.1"/>
    </source>
</evidence>
<dbReference type="KEGG" id="upl:DSM104440_02575"/>
<evidence type="ECO:0000313" key="8">
    <source>
        <dbReference type="Proteomes" id="UP000503096"/>
    </source>
</evidence>
<dbReference type="PANTHER" id="PTHR44379:SF2">
    <property type="entry name" value="BLR6218 PROTEIN"/>
    <property type="match status" value="1"/>
</dbReference>
<dbReference type="PROSITE" id="PS00197">
    <property type="entry name" value="2FE2S_FER_1"/>
    <property type="match status" value="1"/>
</dbReference>
<keyword evidence="4" id="KW-0408">Iron</keyword>
<accession>A0A6M4H7W4</accession>
<dbReference type="AlphaFoldDB" id="A0A6M4H7W4"/>
<dbReference type="InterPro" id="IPR006058">
    <property type="entry name" value="2Fe2S_fd_BS"/>
</dbReference>
<evidence type="ECO:0000256" key="2">
    <source>
        <dbReference type="ARBA" id="ARBA00022723"/>
    </source>
</evidence>